<evidence type="ECO:0000256" key="8">
    <source>
        <dbReference type="ARBA" id="ARBA00022771"/>
    </source>
</evidence>
<keyword evidence="7" id="KW-0227">DNA damage</keyword>
<dbReference type="EC" id="2.7.10.2" evidence="3"/>
<dbReference type="Pfam" id="PF00439">
    <property type="entry name" value="Bromodomain"/>
    <property type="match status" value="1"/>
</dbReference>
<evidence type="ECO:0000259" key="29">
    <source>
        <dbReference type="PROSITE" id="PS50089"/>
    </source>
</evidence>
<comment type="catalytic activity">
    <reaction evidence="18">
        <text>L-tyrosyl-[protein] + ATP = O-phospho-L-tyrosyl-[protein] + ADP + H(+)</text>
        <dbReference type="Rhea" id="RHEA:10596"/>
        <dbReference type="Rhea" id="RHEA-COMP:10136"/>
        <dbReference type="Rhea" id="RHEA-COMP:20101"/>
        <dbReference type="ChEBI" id="CHEBI:15378"/>
        <dbReference type="ChEBI" id="CHEBI:30616"/>
        <dbReference type="ChEBI" id="CHEBI:46858"/>
        <dbReference type="ChEBI" id="CHEBI:61978"/>
        <dbReference type="ChEBI" id="CHEBI:456216"/>
        <dbReference type="EC" id="2.7.10.2"/>
    </reaction>
</comment>
<evidence type="ECO:0000256" key="22">
    <source>
        <dbReference type="PROSITE-ProRule" id="PRU00035"/>
    </source>
</evidence>
<evidence type="ECO:0000259" key="28">
    <source>
        <dbReference type="PROSITE" id="PS50016"/>
    </source>
</evidence>
<evidence type="ECO:0000256" key="5">
    <source>
        <dbReference type="ARBA" id="ARBA00022723"/>
    </source>
</evidence>
<feature type="domain" description="PHD-type" evidence="28">
    <location>
        <begin position="1318"/>
        <end position="1368"/>
    </location>
</feature>
<dbReference type="SMART" id="SM00249">
    <property type="entry name" value="PHD"/>
    <property type="match status" value="2"/>
</dbReference>
<organism evidence="33">
    <name type="scientific">Schistosoma curassoni</name>
    <dbReference type="NCBI Taxonomy" id="6186"/>
    <lineage>
        <taxon>Eukaryota</taxon>
        <taxon>Metazoa</taxon>
        <taxon>Spiralia</taxon>
        <taxon>Lophotrochozoa</taxon>
        <taxon>Platyhelminthes</taxon>
        <taxon>Trematoda</taxon>
        <taxon>Digenea</taxon>
        <taxon>Strigeidida</taxon>
        <taxon>Schistosomatoidea</taxon>
        <taxon>Schistosomatidae</taxon>
        <taxon>Schistosoma</taxon>
    </lineage>
</organism>
<dbReference type="FunFam" id="3.30.40.10:FF:000131">
    <property type="entry name" value="tyrosine-protein kinase BAZ1B isoform X1"/>
    <property type="match status" value="1"/>
</dbReference>
<protein>
    <recommendedName>
        <fullName evidence="20">Tyrosine-protein kinase BAZ1B</fullName>
        <ecNumber evidence="3">2.7.10.2</ecNumber>
    </recommendedName>
    <alternativeName>
        <fullName evidence="21">Bromodomain adjacent to zinc finger domain protein 1B</fullName>
    </alternativeName>
</protein>
<dbReference type="InterPro" id="IPR001965">
    <property type="entry name" value="Znf_PHD"/>
</dbReference>
<feature type="region of interest" description="Disordered" evidence="26">
    <location>
        <begin position="318"/>
        <end position="353"/>
    </location>
</feature>
<dbReference type="PANTHER" id="PTHR46802">
    <property type="entry name" value="TYROSINE-PROTEIN KINASE BAZ1B"/>
    <property type="match status" value="1"/>
</dbReference>
<feature type="domain" description="RING-type" evidence="29">
    <location>
        <begin position="1321"/>
        <end position="1365"/>
    </location>
</feature>
<evidence type="ECO:0000313" key="31">
    <source>
        <dbReference type="EMBL" id="VDO58357.1"/>
    </source>
</evidence>
<evidence type="ECO:0000256" key="19">
    <source>
        <dbReference type="ARBA" id="ARBA00061696"/>
    </source>
</evidence>
<feature type="compositionally biased region" description="Acidic residues" evidence="26">
    <location>
        <begin position="1394"/>
        <end position="1410"/>
    </location>
</feature>
<keyword evidence="32" id="KW-1185">Reference proteome</keyword>
<evidence type="ECO:0000256" key="21">
    <source>
        <dbReference type="ARBA" id="ARBA00076449"/>
    </source>
</evidence>
<feature type="compositionally biased region" description="Polar residues" evidence="26">
    <location>
        <begin position="155"/>
        <end position="169"/>
    </location>
</feature>
<dbReference type="Pfam" id="PF15613">
    <property type="entry name" value="WSD"/>
    <property type="match status" value="1"/>
</dbReference>
<evidence type="ECO:0000256" key="10">
    <source>
        <dbReference type="ARBA" id="ARBA00022833"/>
    </source>
</evidence>
<dbReference type="EMBL" id="UZAK01000006">
    <property type="protein sequence ID" value="VDO58357.1"/>
    <property type="molecule type" value="Genomic_DNA"/>
</dbReference>
<dbReference type="Pfam" id="PF10537">
    <property type="entry name" value="WAC_Acf1_DNA_bd"/>
    <property type="match status" value="1"/>
</dbReference>
<sequence length="1821" mass="207658">MPLISTKLHVLNPVWRKKKPRDTEQHEEPEPKPAFIVPETQEICTSAEELQRKITIYNENIWTCRVTGKPNLTYREALKTEATAIRTLKKCFPKFFEKTILERVHLSTLPLESLVHSCWTTIHEQFHIAEPVKLKVDSVSNTPIRGIIDDIIKSQTVPTPVPDNTSPNNSDKENVTKKNSPIKKNYAYSVKVLSDIPVVVHDVPACSIDRINRAPSKDHIKMFIRSHAMRYGPNFTGPWIVNEELLRRHKIPLKSPGCQVDKVKLKQMSKALEEEYFVRVMNSRRQSNGEGTSDDVTSSTPLNFKRIKRFSVLREDNTPKMLEENEDNLPLAQLKDRSQFKQSLEDSRKKKMKQSTLFQFGKKTPTKDEIPDKSAINRPKKNTNERCALPRVAQHLIKMFGEDHNNPAIETQIRLCAKFISDVDILKLPVELRDPVRSKKEAFAFKKKLLTMSPTQRKQALQEMKEKQKIERIHANKLLDDQHLMTALPQCPRLPEPSKLELPPSFNESLFGRLLGLTEFFHVFHSLLVEGSVDDTEVENPSENNVLSGFCRFPVESLVAGVGEPGYSDDDDDGNTDEEEEEAGLTESNAPLPKICIKSLRRLGLKRLLNAVTTNNPSAGAYRSLARPLSVLLRLVLRDEQIGKKRELGLKLAKFPVTPYTAPELLRLTLLNEIPSNHARTTILEQLRNHDAPVTDPNPFDQNSVTQLIHHLSNSDLHELFPEIRVIALEWAVDKIFDLDLIDDHIMACQRRAADAWQRKIQVLRDKNLRKKDKKDNANEANKATSNNNNSNNISTNQLDESKSKADTPTATADDITDSENDLASIVKRRRILAARAAIEKEEKENLERQRRLEMAQEHAEERAINTVSRLHDIRSTEAKCVLRNNPIGYDRYYRRVWYFRCSPDRLFLEANWASSSIMYSVDSFRKNESVPITNLSDETIPQPAHDFVKNGTLNSGTISSSWSNWYFYDRPEQLDELLNSLLTRGVRESHLKSQLLADGFLESLKKRWRSGLSNELVIKADTTNGTPINVEKHPSHHKRDLPAGAALAGALLKNILDTEVRLRSGGLGGVPDFTKWQERLAQIQESYGIQQETLNVNLSSKPNLSALSSLCELPNKAGLAIALIEVAENIIPRFLNVPDLCTKSKFNSNQNGTNDCHDLKTSFPDHVPFCRFSSGEDSDASESNDRSQELEKAVLDPEAHELRTRAWMTAWRTEVQNARTLTRLNLLHVILWKARFSLIISYFDFIVVDNQRYWRPCAPLVWNQGFPTPLGGLSMPINPVKAPGIRFSLSQFRKQHPRHEKAACLDACVRWEKSVEDARCRICRRKTDDDNLLLCDGCNLAFHLYCLRPPLKRVPTGDWFCPTCGPASRALEKRKREERLARSARRRKRALSSDDDEQLNSDNNEESSGESEATQKIKRRNPRSFRSKGGNDSGAFNIKRSISPANRNSVSSRNIRHDTSCLVCSDSIGDLVLCSNCPNVFHLDCHDPPLHHIPRGDGWQCSVCRSNKKRSTITSYFQSRDYRRKTYQAIFKKRAVSPDERSEDELLNSTSFTRSTRSNNRSRRNIAMSDTDDEQRSSEASSDVDIRSNNQRPISRRRSASRSASALSSQLNKYPKRRRRHLSDQEDTSETEQMDEKSQSLCSHILDAVYKHKHSWPFRKPVDRSQVPDYYEIITDPIDLSMMRDWLSEGRYNTETTSAGLKKLVHDLGTMFYNAELYNAADSDVWLAGEQLEKFVKNQFAHINTVVNLSGWLILMIHRALLVGILIPLVTTMSDWFIEESRTSGSDGEFRTADCIKGCVGSEMFSSNNHGLQRCHLLTM</sequence>
<dbReference type="Gene3D" id="1.20.920.10">
    <property type="entry name" value="Bromodomain-like"/>
    <property type="match status" value="1"/>
</dbReference>
<dbReference type="InterPro" id="IPR013083">
    <property type="entry name" value="Znf_RING/FYVE/PHD"/>
</dbReference>
<dbReference type="PROSITE" id="PS50016">
    <property type="entry name" value="ZF_PHD_2"/>
    <property type="match status" value="2"/>
</dbReference>
<evidence type="ECO:0000313" key="32">
    <source>
        <dbReference type="Proteomes" id="UP000279833"/>
    </source>
</evidence>
<dbReference type="InterPro" id="IPR001841">
    <property type="entry name" value="Znf_RING"/>
</dbReference>
<evidence type="ECO:0000256" key="6">
    <source>
        <dbReference type="ARBA" id="ARBA00022741"/>
    </source>
</evidence>
<feature type="compositionally biased region" description="Basic and acidic residues" evidence="26">
    <location>
        <begin position="334"/>
        <end position="348"/>
    </location>
</feature>
<reference evidence="33" key="1">
    <citation type="submission" date="2016-06" db="UniProtKB">
        <authorList>
            <consortium name="WormBaseParasite"/>
        </authorList>
    </citation>
    <scope>IDENTIFICATION</scope>
</reference>
<evidence type="ECO:0000256" key="18">
    <source>
        <dbReference type="ARBA" id="ARBA00051245"/>
    </source>
</evidence>
<dbReference type="InterPro" id="IPR036427">
    <property type="entry name" value="Bromodomain-like_sf"/>
</dbReference>
<dbReference type="Pfam" id="PF00628">
    <property type="entry name" value="PHD"/>
    <property type="match status" value="2"/>
</dbReference>
<dbReference type="PROSITE" id="PS50089">
    <property type="entry name" value="ZF_RING_2"/>
    <property type="match status" value="1"/>
</dbReference>
<evidence type="ECO:0000256" key="23">
    <source>
        <dbReference type="PROSITE-ProRule" id="PRU00175"/>
    </source>
</evidence>
<evidence type="ECO:0000256" key="9">
    <source>
        <dbReference type="ARBA" id="ARBA00022777"/>
    </source>
</evidence>
<evidence type="ECO:0000313" key="33">
    <source>
        <dbReference type="WBParaSite" id="SCUD_0000001001-mRNA-1"/>
    </source>
</evidence>
<evidence type="ECO:0000256" key="3">
    <source>
        <dbReference type="ARBA" id="ARBA00011903"/>
    </source>
</evidence>
<accession>A0A183JBF6</accession>
<keyword evidence="10" id="KW-0862">Zinc</keyword>
<dbReference type="InterPro" id="IPR028941">
    <property type="entry name" value="WHIM2_dom"/>
</dbReference>
<dbReference type="InterPro" id="IPR047174">
    <property type="entry name" value="BAZ1B"/>
</dbReference>
<keyword evidence="16" id="KW-0804">Transcription</keyword>
<evidence type="ECO:0000259" key="30">
    <source>
        <dbReference type="PROSITE" id="PS51136"/>
    </source>
</evidence>
<dbReference type="SUPFAM" id="SSF57903">
    <property type="entry name" value="FYVE/PHD zinc finger"/>
    <property type="match status" value="2"/>
</dbReference>
<evidence type="ECO:0000256" key="7">
    <source>
        <dbReference type="ARBA" id="ARBA00022763"/>
    </source>
</evidence>
<feature type="domain" description="Bromo" evidence="27">
    <location>
        <begin position="1651"/>
        <end position="1727"/>
    </location>
</feature>
<dbReference type="GO" id="GO:0004715">
    <property type="term" value="F:non-membrane spanning protein tyrosine kinase activity"/>
    <property type="evidence" value="ECO:0007669"/>
    <property type="project" value="UniProtKB-EC"/>
</dbReference>
<dbReference type="GO" id="GO:0090535">
    <property type="term" value="C:WICH complex"/>
    <property type="evidence" value="ECO:0007669"/>
    <property type="project" value="InterPro"/>
</dbReference>
<evidence type="ECO:0000259" key="27">
    <source>
        <dbReference type="PROSITE" id="PS50014"/>
    </source>
</evidence>
<dbReference type="STRING" id="6186.A0A183JBF6"/>
<keyword evidence="5" id="KW-0479">Metal-binding</keyword>
<dbReference type="GO" id="GO:0140801">
    <property type="term" value="F:histone H2AXY142 kinase activity"/>
    <property type="evidence" value="ECO:0007669"/>
    <property type="project" value="InterPro"/>
</dbReference>
<dbReference type="Gene3D" id="3.30.40.10">
    <property type="entry name" value="Zinc/RING finger domain, C3HC4 (zinc finger)"/>
    <property type="match status" value="2"/>
</dbReference>
<dbReference type="SUPFAM" id="SSF47370">
    <property type="entry name" value="Bromodomain"/>
    <property type="match status" value="1"/>
</dbReference>
<dbReference type="InterPro" id="IPR001487">
    <property type="entry name" value="Bromodomain"/>
</dbReference>
<reference evidence="31 32" key="2">
    <citation type="submission" date="2018-11" db="EMBL/GenBank/DDBJ databases">
        <authorList>
            <consortium name="Pathogen Informatics"/>
        </authorList>
    </citation>
    <scope>NUCLEOTIDE SEQUENCE [LARGE SCALE GENOMIC DNA]</scope>
    <source>
        <strain evidence="31">Dakar</strain>
        <strain evidence="32">Dakar, Senegal</strain>
    </source>
</reference>
<dbReference type="InterPro" id="IPR019786">
    <property type="entry name" value="Zinc_finger_PHD-type_CS"/>
</dbReference>
<feature type="compositionally biased region" description="Polar residues" evidence="26">
    <location>
        <begin position="1444"/>
        <end position="1453"/>
    </location>
</feature>
<dbReference type="InterPro" id="IPR011011">
    <property type="entry name" value="Znf_FYVE_PHD"/>
</dbReference>
<evidence type="ECO:0000256" key="4">
    <source>
        <dbReference type="ARBA" id="ARBA00022679"/>
    </source>
</evidence>
<feature type="coiled-coil region" evidence="25">
    <location>
        <begin position="830"/>
        <end position="859"/>
    </location>
</feature>
<evidence type="ECO:0000256" key="2">
    <source>
        <dbReference type="ARBA" id="ARBA00004123"/>
    </source>
</evidence>
<dbReference type="PROSITE" id="PS01359">
    <property type="entry name" value="ZF_PHD_1"/>
    <property type="match status" value="2"/>
</dbReference>
<dbReference type="WBParaSite" id="SCUD_0000001001-mRNA-1">
    <property type="protein sequence ID" value="SCUD_0000001001-mRNA-1"/>
    <property type="gene ID" value="SCUD_0000001001"/>
</dbReference>
<feature type="compositionally biased region" description="Low complexity" evidence="26">
    <location>
        <begin position="1549"/>
        <end position="1560"/>
    </location>
</feature>
<keyword evidence="14 22" id="KW-0103">Bromodomain</keyword>
<feature type="region of interest" description="Disordered" evidence="26">
    <location>
        <begin position="1535"/>
        <end position="1640"/>
    </location>
</feature>
<feature type="domain" description="PHD-type" evidence="28">
    <location>
        <begin position="1459"/>
        <end position="1508"/>
    </location>
</feature>
<keyword evidence="15" id="KW-0829">Tyrosine-protein kinase</keyword>
<feature type="region of interest" description="Disordered" evidence="26">
    <location>
        <begin position="768"/>
        <end position="817"/>
    </location>
</feature>
<keyword evidence="4" id="KW-0808">Transferase</keyword>
<feature type="compositionally biased region" description="Basic residues" evidence="26">
    <location>
        <begin position="1417"/>
        <end position="1427"/>
    </location>
</feature>
<evidence type="ECO:0000256" key="16">
    <source>
        <dbReference type="ARBA" id="ARBA00023163"/>
    </source>
</evidence>
<keyword evidence="6" id="KW-0547">Nucleotide-binding</keyword>
<dbReference type="GO" id="GO:0006974">
    <property type="term" value="P:DNA damage response"/>
    <property type="evidence" value="ECO:0007669"/>
    <property type="project" value="UniProtKB-KW"/>
</dbReference>
<dbReference type="PROSITE" id="PS50014">
    <property type="entry name" value="BROMODOMAIN_2"/>
    <property type="match status" value="1"/>
</dbReference>
<evidence type="ECO:0000256" key="1">
    <source>
        <dbReference type="ARBA" id="ARBA00001936"/>
    </source>
</evidence>
<dbReference type="PROSITE" id="PS51136">
    <property type="entry name" value="WAC"/>
    <property type="match status" value="1"/>
</dbReference>
<evidence type="ECO:0000256" key="13">
    <source>
        <dbReference type="ARBA" id="ARBA00023054"/>
    </source>
</evidence>
<feature type="domain" description="WAC" evidence="30">
    <location>
        <begin position="32"/>
        <end position="138"/>
    </location>
</feature>
<comment type="cofactor">
    <cofactor evidence="1">
        <name>Mn(2+)</name>
        <dbReference type="ChEBI" id="CHEBI:29035"/>
    </cofactor>
</comment>
<keyword evidence="8 23" id="KW-0863">Zinc-finger</keyword>
<dbReference type="Proteomes" id="UP000279833">
    <property type="component" value="Unassembled WGS sequence"/>
</dbReference>
<keyword evidence="11" id="KW-0067">ATP-binding</keyword>
<dbReference type="GO" id="GO:0042393">
    <property type="term" value="F:histone binding"/>
    <property type="evidence" value="ECO:0007669"/>
    <property type="project" value="TreeGrafter"/>
</dbReference>
<feature type="region of interest" description="Disordered" evidence="26">
    <location>
        <begin position="1376"/>
        <end position="1453"/>
    </location>
</feature>
<keyword evidence="17 24" id="KW-0539">Nucleus</keyword>
<evidence type="ECO:0000256" key="17">
    <source>
        <dbReference type="ARBA" id="ARBA00023242"/>
    </source>
</evidence>
<comment type="subcellular location">
    <subcellularLocation>
        <location evidence="2 24">Nucleus</location>
    </subcellularLocation>
</comment>
<feature type="region of interest" description="Disordered" evidence="26">
    <location>
        <begin position="563"/>
        <end position="587"/>
    </location>
</feature>
<evidence type="ECO:0000256" key="24">
    <source>
        <dbReference type="PROSITE-ProRule" id="PRU00475"/>
    </source>
</evidence>
<dbReference type="GO" id="GO:0005524">
    <property type="term" value="F:ATP binding"/>
    <property type="evidence" value="ECO:0007669"/>
    <property type="project" value="UniProtKB-KW"/>
</dbReference>
<name>A0A183JBF6_9TREM</name>
<proteinExistence type="inferred from homology"/>
<feature type="region of interest" description="Disordered" evidence="26">
    <location>
        <begin position="155"/>
        <end position="178"/>
    </location>
</feature>
<dbReference type="PRINTS" id="PR00503">
    <property type="entry name" value="BROMODOMAIN"/>
</dbReference>
<evidence type="ECO:0000256" key="25">
    <source>
        <dbReference type="SAM" id="Coils"/>
    </source>
</evidence>
<feature type="compositionally biased region" description="Low complexity" evidence="26">
    <location>
        <begin position="779"/>
        <end position="797"/>
    </location>
</feature>
<dbReference type="InterPro" id="IPR019787">
    <property type="entry name" value="Znf_PHD-finger"/>
</dbReference>
<dbReference type="SMART" id="SM00297">
    <property type="entry name" value="BROMO"/>
    <property type="match status" value="1"/>
</dbReference>
<dbReference type="InterPro" id="IPR013136">
    <property type="entry name" value="WSTF_Acf1_Cbp146"/>
</dbReference>
<evidence type="ECO:0000256" key="14">
    <source>
        <dbReference type="ARBA" id="ARBA00023117"/>
    </source>
</evidence>
<dbReference type="GO" id="GO:0008270">
    <property type="term" value="F:zinc ion binding"/>
    <property type="evidence" value="ECO:0007669"/>
    <property type="project" value="UniProtKB-KW"/>
</dbReference>
<evidence type="ECO:0000256" key="15">
    <source>
        <dbReference type="ARBA" id="ARBA00023137"/>
    </source>
</evidence>
<evidence type="ECO:0000256" key="11">
    <source>
        <dbReference type="ARBA" id="ARBA00022840"/>
    </source>
</evidence>
<comment type="similarity">
    <text evidence="19">Belongs to the WAL family. BAZ1B subfamily.</text>
</comment>
<keyword evidence="9" id="KW-0418">Kinase</keyword>
<evidence type="ECO:0000256" key="26">
    <source>
        <dbReference type="SAM" id="MobiDB-lite"/>
    </source>
</evidence>
<keyword evidence="13 25" id="KW-0175">Coiled coil</keyword>
<feature type="compositionally biased region" description="Acidic residues" evidence="26">
    <location>
        <begin position="567"/>
        <end position="584"/>
    </location>
</feature>
<evidence type="ECO:0000256" key="12">
    <source>
        <dbReference type="ARBA" id="ARBA00023015"/>
    </source>
</evidence>
<keyword evidence="12" id="KW-0805">Transcription regulation</keyword>
<gene>
    <name evidence="31" type="ORF">SCUD_LOCUS11</name>
</gene>
<dbReference type="PANTHER" id="PTHR46802:SF1">
    <property type="entry name" value="TYROSINE-PROTEIN KINASE BAZ1B"/>
    <property type="match status" value="1"/>
</dbReference>
<evidence type="ECO:0000256" key="20">
    <source>
        <dbReference type="ARBA" id="ARBA00069894"/>
    </source>
</evidence>